<name>A0A4Q9H2Q0_9BURK</name>
<organism evidence="10 11">
    <name type="scientific">Aquabacterium lacunae</name>
    <dbReference type="NCBI Taxonomy" id="2528630"/>
    <lineage>
        <taxon>Bacteria</taxon>
        <taxon>Pseudomonadati</taxon>
        <taxon>Pseudomonadota</taxon>
        <taxon>Betaproteobacteria</taxon>
        <taxon>Burkholderiales</taxon>
        <taxon>Aquabacterium</taxon>
    </lineage>
</organism>
<dbReference type="FunFam" id="1.20.81.30:FF:000001">
    <property type="entry name" value="Type II secretion system protein F"/>
    <property type="match status" value="1"/>
</dbReference>
<feature type="transmembrane region" description="Helical" evidence="8">
    <location>
        <begin position="374"/>
        <end position="399"/>
    </location>
</feature>
<dbReference type="NCBIfam" id="TIGR02120">
    <property type="entry name" value="GspF"/>
    <property type="match status" value="1"/>
</dbReference>
<dbReference type="PRINTS" id="PR00812">
    <property type="entry name" value="BCTERIALGSPF"/>
</dbReference>
<dbReference type="Proteomes" id="UP000292120">
    <property type="component" value="Unassembled WGS sequence"/>
</dbReference>
<dbReference type="Gene3D" id="1.20.81.30">
    <property type="entry name" value="Type II secretion system (T2SS), domain F"/>
    <property type="match status" value="2"/>
</dbReference>
<comment type="caution">
    <text evidence="10">The sequence shown here is derived from an EMBL/GenBank/DDBJ whole genome shotgun (WGS) entry which is preliminary data.</text>
</comment>
<protein>
    <submittedName>
        <fullName evidence="10">Type II secretion system protein GspF</fullName>
    </submittedName>
</protein>
<evidence type="ECO:0000313" key="10">
    <source>
        <dbReference type="EMBL" id="TBO29362.1"/>
    </source>
</evidence>
<comment type="subcellular location">
    <subcellularLocation>
        <location evidence="1">Cell inner membrane</location>
        <topology evidence="1">Multi-pass membrane protein</topology>
    </subcellularLocation>
</comment>
<evidence type="ECO:0000256" key="5">
    <source>
        <dbReference type="ARBA" id="ARBA00022692"/>
    </source>
</evidence>
<sequence length="406" mass="43271">MAAFRFEALDAAGKTITGLVDADNPKAARAQLRTQHLVPLKVDAVQVGNDAAKQGIVLFAGRVFKPADLSIWTRQLSGLVVAGLPLERALTALADEAEDPRQRELVAHLRSEVNAGAPFAQALSGSPKEFDDVYRGVVAAGEQSGQLGQVLEKLATDLEEQQALKSKLIGATLYPAVVSVFAVVIVVALLVFVVPQVAEVFSSSKRALPMLTQFMLGLSAFMRGWGWLLLLALVTGGVGLAVALRNEDFRLKFDSAWLGLPLVGRLSRGYNAARFAGTLAMLAGSGVPILKALQAAAETLSNRAMRADALDALIQVREGAPLASALAAKKRFPGLLAMFARLGEQTGQLPVMLQRAATQLSTEVQRKAMAIATVLEPLLIVAMGLMVMLIVMSVMLPIMQMNTWVK</sequence>
<evidence type="ECO:0000256" key="2">
    <source>
        <dbReference type="ARBA" id="ARBA00005745"/>
    </source>
</evidence>
<comment type="similarity">
    <text evidence="2">Belongs to the GSP F family.</text>
</comment>
<dbReference type="PANTHER" id="PTHR30012">
    <property type="entry name" value="GENERAL SECRETION PATHWAY PROTEIN"/>
    <property type="match status" value="1"/>
</dbReference>
<dbReference type="InterPro" id="IPR011850">
    <property type="entry name" value="T2SS_GspF"/>
</dbReference>
<dbReference type="InterPro" id="IPR018076">
    <property type="entry name" value="T2SS_GspF_dom"/>
</dbReference>
<accession>A0A4Q9H2Q0</accession>
<feature type="domain" description="Type II secretion system protein GspF" evidence="9">
    <location>
        <begin position="72"/>
        <end position="195"/>
    </location>
</feature>
<feature type="domain" description="Type II secretion system protein GspF" evidence="9">
    <location>
        <begin position="275"/>
        <end position="397"/>
    </location>
</feature>
<evidence type="ECO:0000256" key="4">
    <source>
        <dbReference type="ARBA" id="ARBA00022519"/>
    </source>
</evidence>
<dbReference type="InterPro" id="IPR003004">
    <property type="entry name" value="GspF/PilC"/>
</dbReference>
<proteinExistence type="inferred from homology"/>
<keyword evidence="5 8" id="KW-0812">Transmembrane</keyword>
<dbReference type="AlphaFoldDB" id="A0A4Q9H2Q0"/>
<gene>
    <name evidence="10" type="primary">gspF</name>
    <name evidence="10" type="ORF">EYS42_13230</name>
</gene>
<dbReference type="PANTHER" id="PTHR30012:SF0">
    <property type="entry name" value="TYPE II SECRETION SYSTEM PROTEIN F-RELATED"/>
    <property type="match status" value="1"/>
</dbReference>
<evidence type="ECO:0000256" key="8">
    <source>
        <dbReference type="SAM" id="Phobius"/>
    </source>
</evidence>
<evidence type="ECO:0000256" key="7">
    <source>
        <dbReference type="ARBA" id="ARBA00023136"/>
    </source>
</evidence>
<dbReference type="RefSeq" id="WP_130968657.1">
    <property type="nucleotide sequence ID" value="NZ_SIXI01000005.1"/>
</dbReference>
<dbReference type="Pfam" id="PF00482">
    <property type="entry name" value="T2SSF"/>
    <property type="match status" value="2"/>
</dbReference>
<keyword evidence="6 8" id="KW-1133">Transmembrane helix</keyword>
<evidence type="ECO:0000259" key="9">
    <source>
        <dbReference type="Pfam" id="PF00482"/>
    </source>
</evidence>
<keyword evidence="7 8" id="KW-0472">Membrane</keyword>
<evidence type="ECO:0000256" key="6">
    <source>
        <dbReference type="ARBA" id="ARBA00022989"/>
    </source>
</evidence>
<feature type="transmembrane region" description="Helical" evidence="8">
    <location>
        <begin position="224"/>
        <end position="244"/>
    </location>
</feature>
<reference evidence="10 11" key="1">
    <citation type="submission" date="2019-02" db="EMBL/GenBank/DDBJ databases">
        <title>Aquabacterium sp. strain KMB7.</title>
        <authorList>
            <person name="Chen W.-M."/>
        </authorList>
    </citation>
    <scope>NUCLEOTIDE SEQUENCE [LARGE SCALE GENOMIC DNA]</scope>
    <source>
        <strain evidence="10 11">KMB7</strain>
    </source>
</reference>
<dbReference type="EMBL" id="SIXI01000005">
    <property type="protein sequence ID" value="TBO29362.1"/>
    <property type="molecule type" value="Genomic_DNA"/>
</dbReference>
<dbReference type="InterPro" id="IPR042094">
    <property type="entry name" value="T2SS_GspF_sf"/>
</dbReference>
<keyword evidence="4" id="KW-0997">Cell inner membrane</keyword>
<dbReference type="GO" id="GO:0015628">
    <property type="term" value="P:protein secretion by the type II secretion system"/>
    <property type="evidence" value="ECO:0007669"/>
    <property type="project" value="InterPro"/>
</dbReference>
<dbReference type="OrthoDB" id="9805682at2"/>
<keyword evidence="11" id="KW-1185">Reference proteome</keyword>
<evidence type="ECO:0000256" key="1">
    <source>
        <dbReference type="ARBA" id="ARBA00004429"/>
    </source>
</evidence>
<keyword evidence="3" id="KW-1003">Cell membrane</keyword>
<dbReference type="GO" id="GO:0005886">
    <property type="term" value="C:plasma membrane"/>
    <property type="evidence" value="ECO:0007669"/>
    <property type="project" value="UniProtKB-SubCell"/>
</dbReference>
<feature type="transmembrane region" description="Helical" evidence="8">
    <location>
        <begin position="173"/>
        <end position="194"/>
    </location>
</feature>
<dbReference type="GO" id="GO:0015627">
    <property type="term" value="C:type II protein secretion system complex"/>
    <property type="evidence" value="ECO:0007669"/>
    <property type="project" value="InterPro"/>
</dbReference>
<evidence type="ECO:0000256" key="3">
    <source>
        <dbReference type="ARBA" id="ARBA00022475"/>
    </source>
</evidence>
<evidence type="ECO:0000313" key="11">
    <source>
        <dbReference type="Proteomes" id="UP000292120"/>
    </source>
</evidence>